<feature type="compositionally biased region" description="Polar residues" evidence="1">
    <location>
        <begin position="364"/>
        <end position="376"/>
    </location>
</feature>
<accession>A0A9P4HK74</accession>
<keyword evidence="2" id="KW-1133">Transmembrane helix</keyword>
<dbReference type="AlphaFoldDB" id="A0A9P4HK74"/>
<evidence type="ECO:0000313" key="4">
    <source>
        <dbReference type="EMBL" id="KAF2036791.1"/>
    </source>
</evidence>
<sequence>MLERALPPALLSLILVVSKANAHPYDFTDNYKDSAPAPDQGPPASYNASRDPKRLPYDIAGVVSGYVLTVLIFGVLLLTVGRSMRRKALEPPKALELELQNKPIRPSIQTAPLQSPPLSARSATSWLRKFKKSDSVVSQPQSPVIGSPTSFDQKVVDAHQQRQQEDMERLYAAVMDHDAKKNYSNVSVNEMDQPRPNPDRRRPSAISTTRSQTNNDDSPISPIKAIYPPSYNNGPMTAPMPHNRLRSSEPPASPHSILSKQSQASNMTSKSKNARFNLKNLRISGPVQRYPGVDSDDEAHTPLSPRFYQPGAPPSPPTQQNSPTTPHDPVNPYDPTEELDQVQPLPRPAPQRLGSGTGAPGITLTKSAASSNNSLPLRSFAEPLKSPGIQTTVLDRRNEKLGLKTPQTGVPFTPYSPYMPFTPITPVTPHLVSKKDRKAAQKLEGRRLAALKEDMVQSPKEIFGDAY</sequence>
<comment type="caution">
    <text evidence="4">The sequence shown here is derived from an EMBL/GenBank/DDBJ whole genome shotgun (WGS) entry which is preliminary data.</text>
</comment>
<keyword evidence="2" id="KW-0472">Membrane</keyword>
<evidence type="ECO:0000256" key="3">
    <source>
        <dbReference type="SAM" id="SignalP"/>
    </source>
</evidence>
<evidence type="ECO:0000313" key="5">
    <source>
        <dbReference type="Proteomes" id="UP000799777"/>
    </source>
</evidence>
<keyword evidence="3" id="KW-0732">Signal</keyword>
<gene>
    <name evidence="4" type="ORF">EK21DRAFT_51789</name>
</gene>
<feature type="region of interest" description="Disordered" evidence="1">
    <location>
        <begin position="29"/>
        <end position="50"/>
    </location>
</feature>
<dbReference type="EMBL" id="ML978154">
    <property type="protein sequence ID" value="KAF2036791.1"/>
    <property type="molecule type" value="Genomic_DNA"/>
</dbReference>
<feature type="chain" id="PRO_5040113244" evidence="3">
    <location>
        <begin position="23"/>
        <end position="467"/>
    </location>
</feature>
<feature type="region of interest" description="Disordered" evidence="1">
    <location>
        <begin position="181"/>
        <end position="383"/>
    </location>
</feature>
<keyword evidence="2" id="KW-0812">Transmembrane</keyword>
<feature type="transmembrane region" description="Helical" evidence="2">
    <location>
        <begin position="59"/>
        <end position="80"/>
    </location>
</feature>
<dbReference type="Proteomes" id="UP000799777">
    <property type="component" value="Unassembled WGS sequence"/>
</dbReference>
<proteinExistence type="predicted"/>
<keyword evidence="5" id="KW-1185">Reference proteome</keyword>
<feature type="compositionally biased region" description="Polar residues" evidence="1">
    <location>
        <begin position="205"/>
        <end position="218"/>
    </location>
</feature>
<name>A0A9P4HK74_9PLEO</name>
<organism evidence="4 5">
    <name type="scientific">Setomelanomma holmii</name>
    <dbReference type="NCBI Taxonomy" id="210430"/>
    <lineage>
        <taxon>Eukaryota</taxon>
        <taxon>Fungi</taxon>
        <taxon>Dikarya</taxon>
        <taxon>Ascomycota</taxon>
        <taxon>Pezizomycotina</taxon>
        <taxon>Dothideomycetes</taxon>
        <taxon>Pleosporomycetidae</taxon>
        <taxon>Pleosporales</taxon>
        <taxon>Pleosporineae</taxon>
        <taxon>Phaeosphaeriaceae</taxon>
        <taxon>Setomelanomma</taxon>
    </lineage>
</organism>
<feature type="compositionally biased region" description="Polar residues" evidence="1">
    <location>
        <begin position="256"/>
        <end position="271"/>
    </location>
</feature>
<protein>
    <submittedName>
        <fullName evidence="4">Uncharacterized protein</fullName>
    </submittedName>
</protein>
<evidence type="ECO:0000256" key="1">
    <source>
        <dbReference type="SAM" id="MobiDB-lite"/>
    </source>
</evidence>
<reference evidence="4" key="1">
    <citation type="journal article" date="2020" name="Stud. Mycol.">
        <title>101 Dothideomycetes genomes: a test case for predicting lifestyles and emergence of pathogens.</title>
        <authorList>
            <person name="Haridas S."/>
            <person name="Albert R."/>
            <person name="Binder M."/>
            <person name="Bloem J."/>
            <person name="Labutti K."/>
            <person name="Salamov A."/>
            <person name="Andreopoulos B."/>
            <person name="Baker S."/>
            <person name="Barry K."/>
            <person name="Bills G."/>
            <person name="Bluhm B."/>
            <person name="Cannon C."/>
            <person name="Castanera R."/>
            <person name="Culley D."/>
            <person name="Daum C."/>
            <person name="Ezra D."/>
            <person name="Gonzalez J."/>
            <person name="Henrissat B."/>
            <person name="Kuo A."/>
            <person name="Liang C."/>
            <person name="Lipzen A."/>
            <person name="Lutzoni F."/>
            <person name="Magnuson J."/>
            <person name="Mondo S."/>
            <person name="Nolan M."/>
            <person name="Ohm R."/>
            <person name="Pangilinan J."/>
            <person name="Park H.-J."/>
            <person name="Ramirez L."/>
            <person name="Alfaro M."/>
            <person name="Sun H."/>
            <person name="Tritt A."/>
            <person name="Yoshinaga Y."/>
            <person name="Zwiers L.-H."/>
            <person name="Turgeon B."/>
            <person name="Goodwin S."/>
            <person name="Spatafora J."/>
            <person name="Crous P."/>
            <person name="Grigoriev I."/>
        </authorList>
    </citation>
    <scope>NUCLEOTIDE SEQUENCE</scope>
    <source>
        <strain evidence="4">CBS 110217</strain>
    </source>
</reference>
<feature type="signal peptide" evidence="3">
    <location>
        <begin position="1"/>
        <end position="22"/>
    </location>
</feature>
<dbReference type="OrthoDB" id="4524805at2759"/>
<evidence type="ECO:0000256" key="2">
    <source>
        <dbReference type="SAM" id="Phobius"/>
    </source>
</evidence>